<dbReference type="InterPro" id="IPR019786">
    <property type="entry name" value="Zinc_finger_PHD-type_CS"/>
</dbReference>
<dbReference type="SUPFAM" id="SSF57903">
    <property type="entry name" value="FYVE/PHD zinc finger"/>
    <property type="match status" value="1"/>
</dbReference>
<dbReference type="Pfam" id="PF00628">
    <property type="entry name" value="PHD"/>
    <property type="match status" value="1"/>
</dbReference>
<evidence type="ECO:0000256" key="1">
    <source>
        <dbReference type="ARBA" id="ARBA00022723"/>
    </source>
</evidence>
<feature type="domain" description="PHD-type" evidence="8">
    <location>
        <begin position="609"/>
        <end position="657"/>
    </location>
</feature>
<evidence type="ECO:0000256" key="5">
    <source>
        <dbReference type="PROSITE-ProRule" id="PRU00146"/>
    </source>
</evidence>
<dbReference type="InterPro" id="IPR011011">
    <property type="entry name" value="Znf_FYVE_PHD"/>
</dbReference>
<protein>
    <submittedName>
        <fullName evidence="10">Putative rna binding protein</fullName>
    </submittedName>
</protein>
<reference evidence="10 11" key="1">
    <citation type="journal article" date="2020" name="Phytopathology">
        <title>A high-quality genome resource of Botrytis fragariae, a new and rapidly spreading fungal pathogen causing strawberry gray mold in the U.S.A.</title>
        <authorList>
            <person name="Wu Y."/>
            <person name="Saski C.A."/>
            <person name="Schnabel G."/>
            <person name="Xiao S."/>
            <person name="Hu M."/>
        </authorList>
    </citation>
    <scope>NUCLEOTIDE SEQUENCE [LARGE SCALE GENOMIC DNA]</scope>
    <source>
        <strain evidence="10 11">BVB16</strain>
    </source>
</reference>
<dbReference type="Proteomes" id="UP000531561">
    <property type="component" value="Unassembled WGS sequence"/>
</dbReference>
<dbReference type="SUPFAM" id="SSF54928">
    <property type="entry name" value="RNA-binding domain, RBD"/>
    <property type="match status" value="1"/>
</dbReference>
<evidence type="ECO:0000256" key="4">
    <source>
        <dbReference type="ARBA" id="ARBA00022884"/>
    </source>
</evidence>
<dbReference type="OrthoDB" id="5865767at2759"/>
<keyword evidence="4 6" id="KW-0694">RNA-binding</keyword>
<dbReference type="InterPro" id="IPR013083">
    <property type="entry name" value="Znf_RING/FYVE/PHD"/>
</dbReference>
<evidence type="ECO:0000313" key="11">
    <source>
        <dbReference type="Proteomes" id="UP000531561"/>
    </source>
</evidence>
<dbReference type="PANTHER" id="PTHR10501">
    <property type="entry name" value="U1 SMALL NUCLEAR RIBONUCLEOPROTEIN A/U2 SMALL NUCLEAR RIBONUCLEOPROTEIN B"/>
    <property type="match status" value="1"/>
</dbReference>
<feature type="region of interest" description="Disordered" evidence="7">
    <location>
        <begin position="93"/>
        <end position="137"/>
    </location>
</feature>
<feature type="domain" description="RRM" evidence="9">
    <location>
        <begin position="766"/>
        <end position="843"/>
    </location>
</feature>
<feature type="compositionally biased region" description="Basic and acidic residues" evidence="7">
    <location>
        <begin position="47"/>
        <end position="59"/>
    </location>
</feature>
<dbReference type="GO" id="GO:0008270">
    <property type="term" value="F:zinc ion binding"/>
    <property type="evidence" value="ECO:0007669"/>
    <property type="project" value="UniProtKB-KW"/>
</dbReference>
<dbReference type="Pfam" id="PF00076">
    <property type="entry name" value="RRM_1"/>
    <property type="match status" value="1"/>
</dbReference>
<evidence type="ECO:0000259" key="8">
    <source>
        <dbReference type="PROSITE" id="PS50016"/>
    </source>
</evidence>
<evidence type="ECO:0000256" key="2">
    <source>
        <dbReference type="ARBA" id="ARBA00022771"/>
    </source>
</evidence>
<feature type="compositionally biased region" description="Polar residues" evidence="7">
    <location>
        <begin position="93"/>
        <end position="103"/>
    </location>
</feature>
<sequence length="918" mass="101015">MPFETLVERGPTGANSMWQEPFTDPNANKPRYIEPQTSIPDAPTAHRQSEGDEAREGHRCSPPRGLQSASQNHTGAITRSHNHLIVQSLVSENRPGASQNPSRGVNAPSIVQSNFSPENSSSTSQNPIHTNTTNLTVQHPQISTIDYADPFRVPYTNQNIYPRAAIEPEFEKRYTHLVELFKRTVDGNNFLKEKTRSINYELRLCGSTQLEAVVSIIIYCTNDIFKVLNPLLARKHIRQQYWPINTSLRDKFRFLSSKPHREASDPTVIRLKIVYWRTKTTPTQLKSTMEQVVAKSHSFLTMCGSLVRYGDCTSTLGLLISVDSKLYGLTVDHLFKEQNDEEQEAIANEPEVSHEEDDSEDSESEWPWIDDVKYEDIENDVLASDIESVSSVRSNFKATMDLGLIEPHGASINGHKVDLSSVTDKATAYLDWALIEFDDGYYERPNAFYSEDDPTNPKFFRNISAAPKTSGVNVFMISGVSGTRKGIMLNSKSYIGGKPGENLCQAWNVILSDSNGVINGDCGSLIVDQVTLEVYGHVVASNPLGEAYVVPLQDTFKQISNTLGAKDLSLPNPRLLMERLVAHYSKEGDSGVADKAKQVLASMKDPEGERLCPMCDQSDQKDVLLSCTGCNASYHTRCIDLDNIPGGYWYCMECVESGASGLYDESQGPVRGSTSPSGSLGGQDHHSYSSPSCAIQSGTSSELPNRSLSAHDQTTLLPQSPIGNHPDGALTDLGPSVSKQKESPRIPYQPHNLPQAKPAEQNSPCNTLFVGNLPSDTSANELMTMFSEQKGFKRLCLTNKQNGPMCYVEFEDIFYATKCLRVLNGTSLPNSAKGGIQLSFSKNPLGVRSGPSRPPPSLPPATESSASTAPGGYPSEYRLSRSVPRGGNEFSTDWHEPAFPTMGAGTANEFSPVHMYWK</sequence>
<dbReference type="Gene3D" id="3.30.70.330">
    <property type="match status" value="1"/>
</dbReference>
<dbReference type="AlphaFoldDB" id="A0A8H6AKQ9"/>
<name>A0A8H6AKQ9_9HELO</name>
<evidence type="ECO:0000259" key="9">
    <source>
        <dbReference type="PROSITE" id="PS50102"/>
    </source>
</evidence>
<keyword evidence="2 5" id="KW-0863">Zinc-finger</keyword>
<dbReference type="PROSITE" id="PS50102">
    <property type="entry name" value="RRM"/>
    <property type="match status" value="1"/>
</dbReference>
<feature type="region of interest" description="Disordered" evidence="7">
    <location>
        <begin position="664"/>
        <end position="764"/>
    </location>
</feature>
<dbReference type="SMART" id="SM00249">
    <property type="entry name" value="PHD"/>
    <property type="match status" value="1"/>
</dbReference>
<feature type="region of interest" description="Disordered" evidence="7">
    <location>
        <begin position="340"/>
        <end position="365"/>
    </location>
</feature>
<dbReference type="SMART" id="SM00360">
    <property type="entry name" value="RRM"/>
    <property type="match status" value="1"/>
</dbReference>
<accession>A0A8H6AKQ9</accession>
<dbReference type="InterPro" id="IPR019787">
    <property type="entry name" value="Znf_PHD-finger"/>
</dbReference>
<dbReference type="PROSITE" id="PS50016">
    <property type="entry name" value="ZF_PHD_2"/>
    <property type="match status" value="1"/>
</dbReference>
<feature type="compositionally biased region" description="Low complexity" evidence="7">
    <location>
        <begin position="860"/>
        <end position="872"/>
    </location>
</feature>
<evidence type="ECO:0000256" key="6">
    <source>
        <dbReference type="PROSITE-ProRule" id="PRU00176"/>
    </source>
</evidence>
<organism evidence="10 11">
    <name type="scientific">Botrytis fragariae</name>
    <dbReference type="NCBI Taxonomy" id="1964551"/>
    <lineage>
        <taxon>Eukaryota</taxon>
        <taxon>Fungi</taxon>
        <taxon>Dikarya</taxon>
        <taxon>Ascomycota</taxon>
        <taxon>Pezizomycotina</taxon>
        <taxon>Leotiomycetes</taxon>
        <taxon>Helotiales</taxon>
        <taxon>Sclerotiniaceae</taxon>
        <taxon>Botrytis</taxon>
    </lineage>
</organism>
<feature type="region of interest" description="Disordered" evidence="7">
    <location>
        <begin position="842"/>
        <end position="905"/>
    </location>
</feature>
<dbReference type="Gene3D" id="3.30.40.10">
    <property type="entry name" value="Zinc/RING finger domain, C3HC4 (zinc finger)"/>
    <property type="match status" value="1"/>
</dbReference>
<dbReference type="InterPro" id="IPR035979">
    <property type="entry name" value="RBD_domain_sf"/>
</dbReference>
<feature type="compositionally biased region" description="Low complexity" evidence="7">
    <location>
        <begin position="113"/>
        <end position="126"/>
    </location>
</feature>
<dbReference type="EMBL" id="JABFCT010000018">
    <property type="protein sequence ID" value="KAF5869098.1"/>
    <property type="molecule type" value="Genomic_DNA"/>
</dbReference>
<keyword evidence="3" id="KW-0862">Zinc</keyword>
<dbReference type="GeneID" id="59265659"/>
<evidence type="ECO:0000256" key="7">
    <source>
        <dbReference type="SAM" id="MobiDB-lite"/>
    </source>
</evidence>
<keyword evidence="1" id="KW-0479">Metal-binding</keyword>
<dbReference type="GO" id="GO:0003723">
    <property type="term" value="F:RNA binding"/>
    <property type="evidence" value="ECO:0007669"/>
    <property type="project" value="UniProtKB-UniRule"/>
</dbReference>
<keyword evidence="11" id="KW-1185">Reference proteome</keyword>
<proteinExistence type="predicted"/>
<dbReference type="PROSITE" id="PS01359">
    <property type="entry name" value="ZF_PHD_1"/>
    <property type="match status" value="1"/>
</dbReference>
<comment type="caution">
    <text evidence="10">The sequence shown here is derived from an EMBL/GenBank/DDBJ whole genome shotgun (WGS) entry which is preliminary data.</text>
</comment>
<dbReference type="InterPro" id="IPR000504">
    <property type="entry name" value="RRM_dom"/>
</dbReference>
<feature type="region of interest" description="Disordered" evidence="7">
    <location>
        <begin position="1"/>
        <end position="73"/>
    </location>
</feature>
<dbReference type="RefSeq" id="XP_037188047.1">
    <property type="nucleotide sequence ID" value="XM_037341967.1"/>
</dbReference>
<gene>
    <name evidence="10" type="ORF">Bfra_011641</name>
</gene>
<feature type="compositionally biased region" description="Polar residues" evidence="7">
    <location>
        <begin position="688"/>
        <end position="722"/>
    </location>
</feature>
<feature type="compositionally biased region" description="Acidic residues" evidence="7">
    <location>
        <begin position="354"/>
        <end position="364"/>
    </location>
</feature>
<dbReference type="InterPro" id="IPR012677">
    <property type="entry name" value="Nucleotide-bd_a/b_plait_sf"/>
</dbReference>
<dbReference type="InterPro" id="IPR001965">
    <property type="entry name" value="Znf_PHD"/>
</dbReference>
<evidence type="ECO:0000313" key="10">
    <source>
        <dbReference type="EMBL" id="KAF5869098.1"/>
    </source>
</evidence>
<evidence type="ECO:0000256" key="3">
    <source>
        <dbReference type="ARBA" id="ARBA00022833"/>
    </source>
</evidence>
<feature type="compositionally biased region" description="Polar residues" evidence="7">
    <location>
        <begin position="127"/>
        <end position="137"/>
    </location>
</feature>